<name>A0A6G1I300_9PEZI</name>
<sequence length="72" mass="7760">MFPPEAPSDTQINEPCFPNITSPLHPRAAETVKCPSQQKGGIQIECEVACAHQAACPHHTLSPHTSMPCARL</sequence>
<dbReference type="EMBL" id="ML996691">
    <property type="protein sequence ID" value="KAF2402449.1"/>
    <property type="molecule type" value="Genomic_DNA"/>
</dbReference>
<organism evidence="1 2">
    <name type="scientific">Trichodelitschia bisporula</name>
    <dbReference type="NCBI Taxonomy" id="703511"/>
    <lineage>
        <taxon>Eukaryota</taxon>
        <taxon>Fungi</taxon>
        <taxon>Dikarya</taxon>
        <taxon>Ascomycota</taxon>
        <taxon>Pezizomycotina</taxon>
        <taxon>Dothideomycetes</taxon>
        <taxon>Dothideomycetes incertae sedis</taxon>
        <taxon>Phaeotrichales</taxon>
        <taxon>Phaeotrichaceae</taxon>
        <taxon>Trichodelitschia</taxon>
    </lineage>
</organism>
<reference evidence="1" key="1">
    <citation type="journal article" date="2020" name="Stud. Mycol.">
        <title>101 Dothideomycetes genomes: a test case for predicting lifestyles and emergence of pathogens.</title>
        <authorList>
            <person name="Haridas S."/>
            <person name="Albert R."/>
            <person name="Binder M."/>
            <person name="Bloem J."/>
            <person name="Labutti K."/>
            <person name="Salamov A."/>
            <person name="Andreopoulos B."/>
            <person name="Baker S."/>
            <person name="Barry K."/>
            <person name="Bills G."/>
            <person name="Bluhm B."/>
            <person name="Cannon C."/>
            <person name="Castanera R."/>
            <person name="Culley D."/>
            <person name="Daum C."/>
            <person name="Ezra D."/>
            <person name="Gonzalez J."/>
            <person name="Henrissat B."/>
            <person name="Kuo A."/>
            <person name="Liang C."/>
            <person name="Lipzen A."/>
            <person name="Lutzoni F."/>
            <person name="Magnuson J."/>
            <person name="Mondo S."/>
            <person name="Nolan M."/>
            <person name="Ohm R."/>
            <person name="Pangilinan J."/>
            <person name="Park H.-J."/>
            <person name="Ramirez L."/>
            <person name="Alfaro M."/>
            <person name="Sun H."/>
            <person name="Tritt A."/>
            <person name="Yoshinaga Y."/>
            <person name="Zwiers L.-H."/>
            <person name="Turgeon B."/>
            <person name="Goodwin S."/>
            <person name="Spatafora J."/>
            <person name="Crous P."/>
            <person name="Grigoriev I."/>
        </authorList>
    </citation>
    <scope>NUCLEOTIDE SEQUENCE</scope>
    <source>
        <strain evidence="1">CBS 262.69</strain>
    </source>
</reference>
<dbReference type="Proteomes" id="UP000799640">
    <property type="component" value="Unassembled WGS sequence"/>
</dbReference>
<proteinExistence type="predicted"/>
<protein>
    <submittedName>
        <fullName evidence="1">Uncharacterized protein</fullName>
    </submittedName>
</protein>
<evidence type="ECO:0000313" key="1">
    <source>
        <dbReference type="EMBL" id="KAF2402449.1"/>
    </source>
</evidence>
<evidence type="ECO:0000313" key="2">
    <source>
        <dbReference type="Proteomes" id="UP000799640"/>
    </source>
</evidence>
<keyword evidence="2" id="KW-1185">Reference proteome</keyword>
<accession>A0A6G1I300</accession>
<dbReference type="AlphaFoldDB" id="A0A6G1I300"/>
<gene>
    <name evidence="1" type="ORF">EJ06DRAFT_339763</name>
</gene>